<proteinExistence type="predicted"/>
<name>A0AC61NPE2_9BACT</name>
<gene>
    <name evidence="1" type="ORF">K4L44_16865</name>
</gene>
<evidence type="ECO:0000313" key="1">
    <source>
        <dbReference type="EMBL" id="QZE14172.1"/>
    </source>
</evidence>
<dbReference type="Proteomes" id="UP000826212">
    <property type="component" value="Chromosome"/>
</dbReference>
<accession>A0AC61NPE2</accession>
<keyword evidence="2" id="KW-1185">Reference proteome</keyword>
<reference evidence="1" key="1">
    <citation type="submission" date="2021-08" db="EMBL/GenBank/DDBJ databases">
        <title>Novel anaerobic bacterium isolated from sea squirt in East Sea, Republic of Korea.</title>
        <authorList>
            <person name="Nguyen T.H."/>
            <person name="Li Z."/>
            <person name="Lee Y.-J."/>
            <person name="Ko J."/>
            <person name="Kim S.-G."/>
        </authorList>
    </citation>
    <scope>NUCLEOTIDE SEQUENCE</scope>
    <source>
        <strain evidence="1">KCTC 25031</strain>
    </source>
</reference>
<organism evidence="1 2">
    <name type="scientific">Halosquirtibacter laminarini</name>
    <dbReference type="NCBI Taxonomy" id="3374600"/>
    <lineage>
        <taxon>Bacteria</taxon>
        <taxon>Pseudomonadati</taxon>
        <taxon>Bacteroidota</taxon>
        <taxon>Bacteroidia</taxon>
        <taxon>Marinilabiliales</taxon>
        <taxon>Prolixibacteraceae</taxon>
        <taxon>Halosquirtibacter</taxon>
    </lineage>
</organism>
<protein>
    <submittedName>
        <fullName evidence="1">DUF4296 domain-containing protein</fullName>
    </submittedName>
</protein>
<dbReference type="EMBL" id="CP081303">
    <property type="protein sequence ID" value="QZE14172.1"/>
    <property type="molecule type" value="Genomic_DNA"/>
</dbReference>
<evidence type="ECO:0000313" key="2">
    <source>
        <dbReference type="Proteomes" id="UP000826212"/>
    </source>
</evidence>
<sequence>MRLKNIFILCFLCAVMFACEPDTPPGIIPKDKMEKVLVDIHLANGIYHSKYELKKNYKNFDKDLYFAVLRKYDITDSILVRSIFYYSEQSGELNSIYDNVMNDLKMRNENVVQEIEQMPDSLKKNIDMGLELEGEPNRERLERARR</sequence>